<sequence>MLLLEPGQSWLLVPVLLAQVLLPFQELLLAWPLALLLAWPLELLALPLA</sequence>
<name>A0ABS8IXH2_9BURK</name>
<dbReference type="Proteomes" id="UP001198701">
    <property type="component" value="Unassembled WGS sequence"/>
</dbReference>
<evidence type="ECO:0008006" key="3">
    <source>
        <dbReference type="Google" id="ProtNLM"/>
    </source>
</evidence>
<dbReference type="EMBL" id="JAJHPV010000021">
    <property type="protein sequence ID" value="MCC6073322.1"/>
    <property type="molecule type" value="Genomic_DNA"/>
</dbReference>
<keyword evidence="2" id="KW-1185">Reference proteome</keyword>
<proteinExistence type="predicted"/>
<organism evidence="1 2">
    <name type="scientific">Massilia agrisoli</name>
    <dbReference type="NCBI Taxonomy" id="2892444"/>
    <lineage>
        <taxon>Bacteria</taxon>
        <taxon>Pseudomonadati</taxon>
        <taxon>Pseudomonadota</taxon>
        <taxon>Betaproteobacteria</taxon>
        <taxon>Burkholderiales</taxon>
        <taxon>Oxalobacteraceae</taxon>
        <taxon>Telluria group</taxon>
        <taxon>Massilia</taxon>
    </lineage>
</organism>
<reference evidence="1 2" key="1">
    <citation type="submission" date="2021-11" db="EMBL/GenBank/DDBJ databases">
        <authorList>
            <person name="Huq M.A."/>
        </authorList>
    </citation>
    <scope>NUCLEOTIDE SEQUENCE [LARGE SCALE GENOMIC DNA]</scope>
    <source>
        <strain evidence="1 2">MAHUQ-52</strain>
    </source>
</reference>
<evidence type="ECO:0000313" key="2">
    <source>
        <dbReference type="Proteomes" id="UP001198701"/>
    </source>
</evidence>
<protein>
    <recommendedName>
        <fullName evidence="3">Rod shape-determining protein MreD</fullName>
    </recommendedName>
</protein>
<comment type="caution">
    <text evidence="1">The sequence shown here is derived from an EMBL/GenBank/DDBJ whole genome shotgun (WGS) entry which is preliminary data.</text>
</comment>
<evidence type="ECO:0000313" key="1">
    <source>
        <dbReference type="EMBL" id="MCC6073322.1"/>
    </source>
</evidence>
<gene>
    <name evidence="1" type="ORF">LMJ30_20525</name>
</gene>
<dbReference type="RefSeq" id="WP_229434425.1">
    <property type="nucleotide sequence ID" value="NZ_JAJHPV010000021.1"/>
</dbReference>
<accession>A0ABS8IXH2</accession>